<dbReference type="SUPFAM" id="SSF53822">
    <property type="entry name" value="Periplasmic binding protein-like I"/>
    <property type="match status" value="1"/>
</dbReference>
<dbReference type="Proteomes" id="UP000032668">
    <property type="component" value="Unassembled WGS sequence"/>
</dbReference>
<reference evidence="6 7" key="1">
    <citation type="submission" date="2012-11" db="EMBL/GenBank/DDBJ databases">
        <title>Whole genome sequence of Acidocella aminolytica 101 = DSM 11237.</title>
        <authorList>
            <person name="Azuma Y."/>
            <person name="Higashiura N."/>
            <person name="Hirakawa H."/>
            <person name="Matsushita K."/>
        </authorList>
    </citation>
    <scope>NUCLEOTIDE SEQUENCE [LARGE SCALE GENOMIC DNA]</scope>
    <source>
        <strain evidence="7">101 / DSM 11237</strain>
    </source>
</reference>
<gene>
    <name evidence="6" type="ORF">Aam_089_038</name>
</gene>
<proteinExistence type="inferred from homology"/>
<comment type="caution">
    <text evidence="6">The sequence shown here is derived from an EMBL/GenBank/DDBJ whole genome shotgun (WGS) entry which is preliminary data.</text>
</comment>
<evidence type="ECO:0000256" key="4">
    <source>
        <dbReference type="SAM" id="SignalP"/>
    </source>
</evidence>
<keyword evidence="3" id="KW-0813">Transport</keyword>
<dbReference type="InterPro" id="IPR006311">
    <property type="entry name" value="TAT_signal"/>
</dbReference>
<comment type="similarity">
    <text evidence="1">Belongs to the leucine-binding protein family.</text>
</comment>
<feature type="chain" id="PRO_5030005932" evidence="4">
    <location>
        <begin position="25"/>
        <end position="384"/>
    </location>
</feature>
<dbReference type="STRING" id="1120923.SAMN02746095_01376"/>
<keyword evidence="3" id="KW-0029">Amino-acid transport</keyword>
<dbReference type="Pfam" id="PF13458">
    <property type="entry name" value="Peripla_BP_6"/>
    <property type="match status" value="1"/>
</dbReference>
<dbReference type="InterPro" id="IPR028082">
    <property type="entry name" value="Peripla_BP_I"/>
</dbReference>
<dbReference type="Gene3D" id="3.40.50.2300">
    <property type="match status" value="2"/>
</dbReference>
<evidence type="ECO:0000256" key="3">
    <source>
        <dbReference type="ARBA" id="ARBA00022970"/>
    </source>
</evidence>
<dbReference type="InterPro" id="IPR028081">
    <property type="entry name" value="Leu-bd"/>
</dbReference>
<evidence type="ECO:0000256" key="2">
    <source>
        <dbReference type="ARBA" id="ARBA00022729"/>
    </source>
</evidence>
<feature type="signal peptide" evidence="4">
    <location>
        <begin position="1"/>
        <end position="24"/>
    </location>
</feature>
<evidence type="ECO:0000259" key="5">
    <source>
        <dbReference type="Pfam" id="PF13458"/>
    </source>
</evidence>
<evidence type="ECO:0000313" key="7">
    <source>
        <dbReference type="Proteomes" id="UP000032668"/>
    </source>
</evidence>
<dbReference type="AlphaFoldDB" id="A0A0D6PHK2"/>
<name>A0A0D6PHK2_9PROT</name>
<protein>
    <submittedName>
        <fullName evidence="6">ABC transporter branched-chain amino acid permease</fullName>
    </submittedName>
</protein>
<evidence type="ECO:0000256" key="1">
    <source>
        <dbReference type="ARBA" id="ARBA00010062"/>
    </source>
</evidence>
<dbReference type="GO" id="GO:0006865">
    <property type="term" value="P:amino acid transport"/>
    <property type="evidence" value="ECO:0007669"/>
    <property type="project" value="UniProtKB-KW"/>
</dbReference>
<dbReference type="RefSeq" id="WP_048879632.1">
    <property type="nucleotide sequence ID" value="NZ_BANC01000087.1"/>
</dbReference>
<feature type="domain" description="Leucine-binding protein" evidence="5">
    <location>
        <begin position="41"/>
        <end position="369"/>
    </location>
</feature>
<dbReference type="EMBL" id="BANC01000087">
    <property type="protein sequence ID" value="GAN81245.1"/>
    <property type="molecule type" value="Genomic_DNA"/>
</dbReference>
<dbReference type="OrthoDB" id="5450279at2"/>
<organism evidence="6 7">
    <name type="scientific">Acidocella aminolytica 101 = DSM 11237</name>
    <dbReference type="NCBI Taxonomy" id="1120923"/>
    <lineage>
        <taxon>Bacteria</taxon>
        <taxon>Pseudomonadati</taxon>
        <taxon>Pseudomonadota</taxon>
        <taxon>Alphaproteobacteria</taxon>
        <taxon>Acetobacterales</taxon>
        <taxon>Acidocellaceae</taxon>
        <taxon>Acidocella</taxon>
    </lineage>
</organism>
<dbReference type="PANTHER" id="PTHR30483:SF6">
    <property type="entry name" value="PERIPLASMIC BINDING PROTEIN OF ABC TRANSPORTER FOR NATURAL AMINO ACIDS"/>
    <property type="match status" value="1"/>
</dbReference>
<keyword evidence="7" id="KW-1185">Reference proteome</keyword>
<dbReference type="PROSITE" id="PS51318">
    <property type="entry name" value="TAT"/>
    <property type="match status" value="1"/>
</dbReference>
<dbReference type="PANTHER" id="PTHR30483">
    <property type="entry name" value="LEUCINE-SPECIFIC-BINDING PROTEIN"/>
    <property type="match status" value="1"/>
</dbReference>
<dbReference type="InterPro" id="IPR051010">
    <property type="entry name" value="BCAA_transport"/>
</dbReference>
<evidence type="ECO:0000313" key="6">
    <source>
        <dbReference type="EMBL" id="GAN81245.1"/>
    </source>
</evidence>
<sequence>MSSLPRRSLLGAAAALSFAAPGRAATKVGAPPASTPPAPHFGAVLPLTGAYALSGDETLRGIQLAMDKVNAEGGVAGQSLAVTATDMPSQSSAAAAVKGLISQQHVNLLFGSGASALSYPATAAAELAQVPFIELTAPADGIMTRGFKFLLRTGPNTSMTGNLAASCIQTRFAKRRLGFLFNTGATAGAIAAAVIAALKAAQLPITLMAGYAEDTADLYVQTERMMRARVEVLLHAAGPDDTLALFQAMKSLAWRPDDLIGCGEGYGLRDTAAALGGALNGTLVIAAPFYPGKAESVAQAYEARYATPPRSAESCTAYVGAKLTFDTLKAARGDPGKLLAMLSAVNLPQGALLNGFGAVFDITGQNTASFVTLQRWKDGVLNPA</sequence>
<accession>A0A0D6PHK2</accession>
<keyword evidence="2 4" id="KW-0732">Signal</keyword>